<evidence type="ECO:0000256" key="4">
    <source>
        <dbReference type="ARBA" id="ARBA00023136"/>
    </source>
</evidence>
<evidence type="ECO:0000256" key="3">
    <source>
        <dbReference type="ARBA" id="ARBA00022989"/>
    </source>
</evidence>
<feature type="transmembrane region" description="Helical" evidence="5">
    <location>
        <begin position="440"/>
        <end position="458"/>
    </location>
</feature>
<dbReference type="InterPro" id="IPR005828">
    <property type="entry name" value="MFS_sugar_transport-like"/>
</dbReference>
<dbReference type="PROSITE" id="PS50850">
    <property type="entry name" value="MFS"/>
    <property type="match status" value="1"/>
</dbReference>
<feature type="transmembrane region" description="Helical" evidence="5">
    <location>
        <begin position="371"/>
        <end position="394"/>
    </location>
</feature>
<feature type="transmembrane region" description="Helical" evidence="5">
    <location>
        <begin position="38"/>
        <end position="60"/>
    </location>
</feature>
<dbReference type="InterPro" id="IPR020846">
    <property type="entry name" value="MFS_dom"/>
</dbReference>
<keyword evidence="7" id="KW-0813">Transport</keyword>
<feature type="transmembrane region" description="Helical" evidence="5">
    <location>
        <begin position="191"/>
        <end position="210"/>
    </location>
</feature>
<dbReference type="InterPro" id="IPR036259">
    <property type="entry name" value="MFS_trans_sf"/>
</dbReference>
<feature type="transmembrane region" description="Helical" evidence="5">
    <location>
        <begin position="340"/>
        <end position="359"/>
    </location>
</feature>
<feature type="transmembrane region" description="Helical" evidence="5">
    <location>
        <begin position="80"/>
        <end position="98"/>
    </location>
</feature>
<dbReference type="SUPFAM" id="SSF103473">
    <property type="entry name" value="MFS general substrate transporter"/>
    <property type="match status" value="1"/>
</dbReference>
<evidence type="ECO:0000256" key="1">
    <source>
        <dbReference type="ARBA" id="ARBA00004141"/>
    </source>
</evidence>
<proteinExistence type="predicted"/>
<comment type="subcellular location">
    <subcellularLocation>
        <location evidence="1">Membrane</location>
        <topology evidence="1">Multi-pass membrane protein</topology>
    </subcellularLocation>
</comment>
<evidence type="ECO:0000256" key="5">
    <source>
        <dbReference type="SAM" id="Phobius"/>
    </source>
</evidence>
<dbReference type="GO" id="GO:0016020">
    <property type="term" value="C:membrane"/>
    <property type="evidence" value="ECO:0007669"/>
    <property type="project" value="UniProtKB-SubCell"/>
</dbReference>
<accession>A0A0K2VCI0</accession>
<dbReference type="PANTHER" id="PTHR48021">
    <property type="match status" value="1"/>
</dbReference>
<keyword evidence="7" id="KW-0762">Sugar transport</keyword>
<dbReference type="PANTHER" id="PTHR48021:SF1">
    <property type="entry name" value="GH07001P-RELATED"/>
    <property type="match status" value="1"/>
</dbReference>
<feature type="transmembrane region" description="Helical" evidence="5">
    <location>
        <begin position="105"/>
        <end position="122"/>
    </location>
</feature>
<feature type="transmembrane region" description="Helical" evidence="5">
    <location>
        <begin position="163"/>
        <end position="185"/>
    </location>
</feature>
<keyword evidence="3 5" id="KW-1133">Transmembrane helix</keyword>
<feature type="transmembrane region" description="Helical" evidence="5">
    <location>
        <begin position="312"/>
        <end position="333"/>
    </location>
</feature>
<sequence length="490" mass="54584">MQKGLVMRAVITLFSKKDKKCSNGAESKDPPSRQIAQILLAIACALLMGMEGLMTSFAAATLPHLAQEFNIDPLNPWLPFIYFISMAVFTPIGGFISKKIGRQKALISATFPISASLVYMALSKDFISVLVGRGVSAIGFGLVMPSCGVYIAESCHPKYRGPLLSIVAIMGALGAVYTFSFVHFISNDWRLLIWTVCWIPLLSLVMLLKLHESPYWLVEKGYLEEARESMKFYQGGNIETELNSIISLDAKRRVEKSNHDKSTHLFKSFKEFLHAYKKIGILLLIYQWTGNSSLLSFLSSIFQIIFPHMKNGISSVIMSITALISTSLSLFTMRYCRYRILFFVCSLLSMGSSIILATSEYLPSTNPITSYVPIIGISGIIFFSNFGVYPVLYATNTEIYPINIKAQGVAASQSLSFISISINAIVFPALNKILTIYKAFWVYAFCSCLLCFYAMFVLPNNEGKQLSESINDRKKIPKKEKTLEKSSSPC</sequence>
<feature type="transmembrane region" description="Helical" evidence="5">
    <location>
        <begin position="279"/>
        <end position="306"/>
    </location>
</feature>
<feature type="transmembrane region" description="Helical" evidence="5">
    <location>
        <begin position="415"/>
        <end position="434"/>
    </location>
</feature>
<keyword evidence="2 5" id="KW-0812">Transmembrane</keyword>
<organism evidence="7">
    <name type="scientific">Lepeophtheirus salmonis</name>
    <name type="common">Salmon louse</name>
    <name type="synonym">Caligus salmonis</name>
    <dbReference type="NCBI Taxonomy" id="72036"/>
    <lineage>
        <taxon>Eukaryota</taxon>
        <taxon>Metazoa</taxon>
        <taxon>Ecdysozoa</taxon>
        <taxon>Arthropoda</taxon>
        <taxon>Crustacea</taxon>
        <taxon>Multicrustacea</taxon>
        <taxon>Hexanauplia</taxon>
        <taxon>Copepoda</taxon>
        <taxon>Siphonostomatoida</taxon>
        <taxon>Caligidae</taxon>
        <taxon>Lepeophtheirus</taxon>
    </lineage>
</organism>
<reference evidence="7" key="1">
    <citation type="submission" date="2014-05" db="EMBL/GenBank/DDBJ databases">
        <authorList>
            <person name="Chronopoulou M."/>
        </authorList>
    </citation>
    <scope>NUCLEOTIDE SEQUENCE</scope>
    <source>
        <tissue evidence="7">Whole organism</tissue>
    </source>
</reference>
<feature type="transmembrane region" description="Helical" evidence="5">
    <location>
        <begin position="134"/>
        <end position="151"/>
    </location>
</feature>
<dbReference type="Gene3D" id="1.20.1250.20">
    <property type="entry name" value="MFS general substrate transporter like domains"/>
    <property type="match status" value="1"/>
</dbReference>
<gene>
    <name evidence="7" type="primary">ST3</name>
</gene>
<dbReference type="AlphaFoldDB" id="A0A0K2VCI0"/>
<dbReference type="GO" id="GO:0022857">
    <property type="term" value="F:transmembrane transporter activity"/>
    <property type="evidence" value="ECO:0007669"/>
    <property type="project" value="InterPro"/>
</dbReference>
<dbReference type="OrthoDB" id="6612291at2759"/>
<evidence type="ECO:0000256" key="2">
    <source>
        <dbReference type="ARBA" id="ARBA00022692"/>
    </source>
</evidence>
<keyword evidence="4 5" id="KW-0472">Membrane</keyword>
<feature type="domain" description="Major facilitator superfamily (MFS) profile" evidence="6">
    <location>
        <begin position="37"/>
        <end position="462"/>
    </location>
</feature>
<dbReference type="Pfam" id="PF00083">
    <property type="entry name" value="Sugar_tr"/>
    <property type="match status" value="1"/>
</dbReference>
<evidence type="ECO:0000313" key="7">
    <source>
        <dbReference type="EMBL" id="CDW47862.1"/>
    </source>
</evidence>
<dbReference type="EMBL" id="HACA01030501">
    <property type="protein sequence ID" value="CDW47862.1"/>
    <property type="molecule type" value="Transcribed_RNA"/>
</dbReference>
<dbReference type="InterPro" id="IPR050549">
    <property type="entry name" value="MFS_Trehalose_Transporter"/>
</dbReference>
<evidence type="ECO:0000259" key="6">
    <source>
        <dbReference type="PROSITE" id="PS50850"/>
    </source>
</evidence>
<protein>
    <submittedName>
        <fullName evidence="7">Sugar transporter protein 3 [Bombyx mori]</fullName>
    </submittedName>
</protein>
<name>A0A0K2VCI0_LEPSM</name>